<feature type="domain" description="Major facilitator superfamily (MFS) profile" evidence="10">
    <location>
        <begin position="41"/>
        <end position="484"/>
    </location>
</feature>
<dbReference type="InterPro" id="IPR005829">
    <property type="entry name" value="Sugar_transporter_CS"/>
</dbReference>
<dbReference type="EMBL" id="JAZAVJ010000268">
    <property type="protein sequence ID" value="KAK7402996.1"/>
    <property type="molecule type" value="Genomic_DNA"/>
</dbReference>
<evidence type="ECO:0000256" key="5">
    <source>
        <dbReference type="ARBA" id="ARBA00022989"/>
    </source>
</evidence>
<dbReference type="PROSITE" id="PS00217">
    <property type="entry name" value="SUGAR_TRANSPORT_2"/>
    <property type="match status" value="1"/>
</dbReference>
<proteinExistence type="inferred from homology"/>
<evidence type="ECO:0000259" key="10">
    <source>
        <dbReference type="PROSITE" id="PS50850"/>
    </source>
</evidence>
<dbReference type="InterPro" id="IPR020846">
    <property type="entry name" value="MFS_dom"/>
</dbReference>
<dbReference type="PROSITE" id="PS50850">
    <property type="entry name" value="MFS"/>
    <property type="match status" value="1"/>
</dbReference>
<evidence type="ECO:0000313" key="12">
    <source>
        <dbReference type="Proteomes" id="UP001498476"/>
    </source>
</evidence>
<dbReference type="Gene3D" id="1.20.1250.20">
    <property type="entry name" value="MFS general substrate transporter like domains"/>
    <property type="match status" value="1"/>
</dbReference>
<evidence type="ECO:0000256" key="2">
    <source>
        <dbReference type="ARBA" id="ARBA00010992"/>
    </source>
</evidence>
<dbReference type="InterPro" id="IPR036259">
    <property type="entry name" value="MFS_trans_sf"/>
</dbReference>
<feature type="transmembrane region" description="Helical" evidence="9">
    <location>
        <begin position="83"/>
        <end position="102"/>
    </location>
</feature>
<evidence type="ECO:0000256" key="8">
    <source>
        <dbReference type="SAM" id="MobiDB-lite"/>
    </source>
</evidence>
<keyword evidence="12" id="KW-1185">Reference proteome</keyword>
<feature type="transmembrane region" description="Helical" evidence="9">
    <location>
        <begin position="172"/>
        <end position="190"/>
    </location>
</feature>
<dbReference type="InterPro" id="IPR050360">
    <property type="entry name" value="MFS_Sugar_Transporters"/>
</dbReference>
<dbReference type="SUPFAM" id="SSF103473">
    <property type="entry name" value="MFS general substrate transporter"/>
    <property type="match status" value="1"/>
</dbReference>
<organism evidence="11 12">
    <name type="scientific">Neonectria punicea</name>
    <dbReference type="NCBI Taxonomy" id="979145"/>
    <lineage>
        <taxon>Eukaryota</taxon>
        <taxon>Fungi</taxon>
        <taxon>Dikarya</taxon>
        <taxon>Ascomycota</taxon>
        <taxon>Pezizomycotina</taxon>
        <taxon>Sordariomycetes</taxon>
        <taxon>Hypocreomycetidae</taxon>
        <taxon>Hypocreales</taxon>
        <taxon>Nectriaceae</taxon>
        <taxon>Neonectria</taxon>
    </lineage>
</organism>
<feature type="transmembrane region" description="Helical" evidence="9">
    <location>
        <begin position="136"/>
        <end position="160"/>
    </location>
</feature>
<reference evidence="11 12" key="1">
    <citation type="journal article" date="2025" name="Microbiol. Resour. Announc.">
        <title>Draft genome sequences for Neonectria magnoliae and Neonectria punicea, canker pathogens of Liriodendron tulipifera and Acer saccharum in West Virginia.</title>
        <authorList>
            <person name="Petronek H.M."/>
            <person name="Kasson M.T."/>
            <person name="Metheny A.M."/>
            <person name="Stauder C.M."/>
            <person name="Lovett B."/>
            <person name="Lynch S.C."/>
            <person name="Garnas J.R."/>
            <person name="Kasson L.R."/>
            <person name="Stajich J.E."/>
        </authorList>
    </citation>
    <scope>NUCLEOTIDE SEQUENCE [LARGE SCALE GENOMIC DNA]</scope>
    <source>
        <strain evidence="11 12">NRRL 64653</strain>
    </source>
</reference>
<evidence type="ECO:0000313" key="11">
    <source>
        <dbReference type="EMBL" id="KAK7402996.1"/>
    </source>
</evidence>
<name>A0ABR1GMA2_9HYPO</name>
<feature type="transmembrane region" description="Helical" evidence="9">
    <location>
        <begin position="359"/>
        <end position="378"/>
    </location>
</feature>
<keyword evidence="4 9" id="KW-0812">Transmembrane</keyword>
<dbReference type="PRINTS" id="PR00171">
    <property type="entry name" value="SUGRTRNSPORT"/>
</dbReference>
<dbReference type="NCBIfam" id="TIGR00879">
    <property type="entry name" value="SP"/>
    <property type="match status" value="1"/>
</dbReference>
<keyword evidence="3 7" id="KW-0813">Transport</keyword>
<evidence type="ECO:0000256" key="7">
    <source>
        <dbReference type="RuleBase" id="RU003346"/>
    </source>
</evidence>
<feature type="transmembrane region" description="Helical" evidence="9">
    <location>
        <begin position="205"/>
        <end position="226"/>
    </location>
</feature>
<gene>
    <name evidence="11" type="ORF">QQX98_011237</name>
</gene>
<dbReference type="InterPro" id="IPR005828">
    <property type="entry name" value="MFS_sugar_transport-like"/>
</dbReference>
<feature type="transmembrane region" description="Helical" evidence="9">
    <location>
        <begin position="292"/>
        <end position="313"/>
    </location>
</feature>
<keyword evidence="5 9" id="KW-1133">Transmembrane helix</keyword>
<feature type="transmembrane region" description="Helical" evidence="9">
    <location>
        <begin position="459"/>
        <end position="480"/>
    </location>
</feature>
<evidence type="ECO:0000256" key="4">
    <source>
        <dbReference type="ARBA" id="ARBA00022692"/>
    </source>
</evidence>
<feature type="region of interest" description="Disordered" evidence="8">
    <location>
        <begin position="1"/>
        <end position="21"/>
    </location>
</feature>
<keyword evidence="6 9" id="KW-0472">Membrane</keyword>
<accession>A0ABR1GMA2</accession>
<evidence type="ECO:0000256" key="9">
    <source>
        <dbReference type="SAM" id="Phobius"/>
    </source>
</evidence>
<comment type="caution">
    <text evidence="11">The sequence shown here is derived from an EMBL/GenBank/DDBJ whole genome shotgun (WGS) entry which is preliminary data.</text>
</comment>
<dbReference type="PANTHER" id="PTHR48022:SF25">
    <property type="entry name" value="QUINATE TRANSPORTER, PUTATIVE (AFU_ORTHOLOGUE AFUA_5G12950)-RELATED"/>
    <property type="match status" value="1"/>
</dbReference>
<dbReference type="PANTHER" id="PTHR48022">
    <property type="entry name" value="PLASTIDIC GLUCOSE TRANSPORTER 4"/>
    <property type="match status" value="1"/>
</dbReference>
<sequence>MANTTTPLLGPQTQDAPASQYSGNQKLAKATSQGRLRAYWLGCVVCMGGFLFGYDSGIVGGVLTLASFQRDFRYGKQHQTRVNALSVGLQQLGALLGCFVAWPIADRYGRKKPLMLFAGVFCLGAIAQAANSHSLAVFYAARIVSGLGLGAATVVVPMFSSEMVPTELRGQIGSFFQLFFTLGIFTSYWIDYGVSFMKDDLTAQWQIPIGLQLLPAVVLGTGALTLKESARWLTKKDRHAEAWRSLSWIRGDDSPATVDEMNEIRLGVQAEAEETEGFEFKELLHGDSAKRVLAGFCIMAAQQATGATAFAYFGPQYFTLLVGGGQRALLLTAVFGAVKVAACGVFVLFLASRFSRRQVLVGGAAVMAACQAATAGVVRARPAPEDGAVTASGVLTVALIYIFVAVYNTSWGPMSWPYLSEIFPARIREPGIAIGAASQWLFNFVFSVVTPYMMDRLGWGTFLVWGVFDAVISVMAFLFLKETKDLSLEAIASQRFNKRV</sequence>
<feature type="transmembrane region" description="Helical" evidence="9">
    <location>
        <begin position="38"/>
        <end position="63"/>
    </location>
</feature>
<dbReference type="Proteomes" id="UP001498476">
    <property type="component" value="Unassembled WGS sequence"/>
</dbReference>
<dbReference type="Pfam" id="PF00083">
    <property type="entry name" value="Sugar_tr"/>
    <property type="match status" value="1"/>
</dbReference>
<evidence type="ECO:0000256" key="3">
    <source>
        <dbReference type="ARBA" id="ARBA00022448"/>
    </source>
</evidence>
<evidence type="ECO:0000256" key="6">
    <source>
        <dbReference type="ARBA" id="ARBA00023136"/>
    </source>
</evidence>
<feature type="transmembrane region" description="Helical" evidence="9">
    <location>
        <begin position="390"/>
        <end position="410"/>
    </location>
</feature>
<comment type="subcellular location">
    <subcellularLocation>
        <location evidence="1">Membrane</location>
        <topology evidence="1">Multi-pass membrane protein</topology>
    </subcellularLocation>
</comment>
<dbReference type="InterPro" id="IPR003663">
    <property type="entry name" value="Sugar/inositol_transpt"/>
</dbReference>
<feature type="transmembrane region" description="Helical" evidence="9">
    <location>
        <begin position="431"/>
        <end position="453"/>
    </location>
</feature>
<feature type="transmembrane region" description="Helical" evidence="9">
    <location>
        <begin position="328"/>
        <end position="352"/>
    </location>
</feature>
<comment type="similarity">
    <text evidence="2 7">Belongs to the major facilitator superfamily. Sugar transporter (TC 2.A.1.1) family.</text>
</comment>
<evidence type="ECO:0000256" key="1">
    <source>
        <dbReference type="ARBA" id="ARBA00004141"/>
    </source>
</evidence>
<protein>
    <recommendedName>
        <fullName evidence="10">Major facilitator superfamily (MFS) profile domain-containing protein</fullName>
    </recommendedName>
</protein>
<feature type="transmembrane region" description="Helical" evidence="9">
    <location>
        <begin position="114"/>
        <end position="130"/>
    </location>
</feature>